<accession>A0A1L3ZQL4</accession>
<dbReference type="InterPro" id="IPR025166">
    <property type="entry name" value="Integrase_DNA_bind_dom"/>
</dbReference>
<dbReference type="STRING" id="1921510.BSL82_00190"/>
<protein>
    <submittedName>
        <fullName evidence="7">Integrase</fullName>
    </submittedName>
</protein>
<dbReference type="InterPro" id="IPR038488">
    <property type="entry name" value="Integrase_DNA-bd_sf"/>
</dbReference>
<evidence type="ECO:0000313" key="8">
    <source>
        <dbReference type="Proteomes" id="UP000182063"/>
    </source>
</evidence>
<dbReference type="Gene3D" id="3.30.160.390">
    <property type="entry name" value="Integrase, DNA-binding domain"/>
    <property type="match status" value="1"/>
</dbReference>
<dbReference type="PROSITE" id="PS51898">
    <property type="entry name" value="TYR_RECOMBINASE"/>
    <property type="match status" value="1"/>
</dbReference>
<keyword evidence="4" id="KW-0233">DNA recombination</keyword>
<reference evidence="8" key="1">
    <citation type="submission" date="2016-11" db="EMBL/GenBank/DDBJ databases">
        <title>Complete Genome Sequence of alachlor-degrading Sphingomonas sp. strain JJ-A5.</title>
        <authorList>
            <person name="Lee H."/>
            <person name="Ka J.-O."/>
        </authorList>
    </citation>
    <scope>NUCLEOTIDE SEQUENCE [LARGE SCALE GENOMIC DNA]</scope>
    <source>
        <strain evidence="8">JJ-A5</strain>
    </source>
</reference>
<evidence type="ECO:0000256" key="1">
    <source>
        <dbReference type="ARBA" id="ARBA00008857"/>
    </source>
</evidence>
<gene>
    <name evidence="7" type="ORF">BSL82_00190</name>
</gene>
<dbReference type="GO" id="GO:0006310">
    <property type="term" value="P:DNA recombination"/>
    <property type="evidence" value="ECO:0007669"/>
    <property type="project" value="UniProtKB-KW"/>
</dbReference>
<dbReference type="InterPro" id="IPR011010">
    <property type="entry name" value="DNA_brk_join_enz"/>
</dbReference>
<evidence type="ECO:0000256" key="3">
    <source>
        <dbReference type="ARBA" id="ARBA00023125"/>
    </source>
</evidence>
<dbReference type="InterPro" id="IPR010998">
    <property type="entry name" value="Integrase_recombinase_N"/>
</dbReference>
<dbReference type="Gene3D" id="1.10.150.130">
    <property type="match status" value="1"/>
</dbReference>
<dbReference type="CDD" id="cd00801">
    <property type="entry name" value="INT_P4_C"/>
    <property type="match status" value="1"/>
</dbReference>
<dbReference type="PANTHER" id="PTHR30629">
    <property type="entry name" value="PROPHAGE INTEGRASE"/>
    <property type="match status" value="1"/>
</dbReference>
<dbReference type="GO" id="GO:0003677">
    <property type="term" value="F:DNA binding"/>
    <property type="evidence" value="ECO:0007669"/>
    <property type="project" value="UniProtKB-KW"/>
</dbReference>
<dbReference type="GO" id="GO:0015074">
    <property type="term" value="P:DNA integration"/>
    <property type="evidence" value="ECO:0007669"/>
    <property type="project" value="UniProtKB-KW"/>
</dbReference>
<keyword evidence="2" id="KW-0229">DNA integration</keyword>
<organism evidence="7 8">
    <name type="scientific">Tardibacter chloracetimidivorans</name>
    <dbReference type="NCBI Taxonomy" id="1921510"/>
    <lineage>
        <taxon>Bacteria</taxon>
        <taxon>Pseudomonadati</taxon>
        <taxon>Pseudomonadota</taxon>
        <taxon>Alphaproteobacteria</taxon>
        <taxon>Sphingomonadales</taxon>
        <taxon>Sphingomonadaceae</taxon>
        <taxon>Tardibacter</taxon>
    </lineage>
</organism>
<dbReference type="InterPro" id="IPR053876">
    <property type="entry name" value="Phage_int_M"/>
</dbReference>
<dbReference type="AlphaFoldDB" id="A0A1L3ZQL4"/>
<dbReference type="Proteomes" id="UP000182063">
    <property type="component" value="Chromosome"/>
</dbReference>
<dbReference type="Pfam" id="PF00589">
    <property type="entry name" value="Phage_integrase"/>
    <property type="match status" value="1"/>
</dbReference>
<dbReference type="Pfam" id="PF22022">
    <property type="entry name" value="Phage_int_M"/>
    <property type="match status" value="1"/>
</dbReference>
<dbReference type="KEGG" id="sphj:BSL82_00190"/>
<feature type="domain" description="Tyr recombinase" evidence="6">
    <location>
        <begin position="198"/>
        <end position="373"/>
    </location>
</feature>
<dbReference type="InterPro" id="IPR013762">
    <property type="entry name" value="Integrase-like_cat_sf"/>
</dbReference>
<evidence type="ECO:0000256" key="5">
    <source>
        <dbReference type="SAM" id="MobiDB-lite"/>
    </source>
</evidence>
<sequence>MGKLTPALIKELTEPGRYSDGEGLLLQISPSGGKSWLMRVQVNGRRRDIGLGELRHVSLRDARLEAAAIKKLAKSGVDPLDERRKVEIVIPTFEQAAKRAHTEMIKGWKNGKHTKQWIKTLELYAYPKLGKLKVNQIEGPLIRDVLAEIWLDIPETARRVRQRIGTVLDWSYANGFRTSEAPMRSISKGLPRQPRKSGHFAALPHAEVPAFMKRLRARGISSSRLALEALILTAVRSGEVRGARWPELNDELTLWTIPAERMKAGVEHVVPLSLQAADVFRQARALRIKGCDLIFPGATSGSSLSDMALLELVRGMDLPATVHGFRSSFRDWAAEETDTPREIAEAALAHTLENKVEAAYRRTDFLAKRRDLMKVWADFCVPSAKSRSRRSVERTNVVAGRARDVATAPRRPRRTAARRTVQGS</sequence>
<comment type="similarity">
    <text evidence="1">Belongs to the 'phage' integrase family.</text>
</comment>
<dbReference type="InterPro" id="IPR050808">
    <property type="entry name" value="Phage_Integrase"/>
</dbReference>
<dbReference type="RefSeq" id="WP_072595490.1">
    <property type="nucleotide sequence ID" value="NZ_CP018221.1"/>
</dbReference>
<proteinExistence type="inferred from homology"/>
<dbReference type="SUPFAM" id="SSF56349">
    <property type="entry name" value="DNA breaking-rejoining enzymes"/>
    <property type="match status" value="1"/>
</dbReference>
<dbReference type="PANTHER" id="PTHR30629:SF2">
    <property type="entry name" value="PROPHAGE INTEGRASE INTS-RELATED"/>
    <property type="match status" value="1"/>
</dbReference>
<name>A0A1L3ZQL4_9SPHN</name>
<dbReference type="Gene3D" id="1.10.443.10">
    <property type="entry name" value="Intergrase catalytic core"/>
    <property type="match status" value="1"/>
</dbReference>
<feature type="region of interest" description="Disordered" evidence="5">
    <location>
        <begin position="400"/>
        <end position="424"/>
    </location>
</feature>
<keyword evidence="8" id="KW-1185">Reference proteome</keyword>
<evidence type="ECO:0000259" key="6">
    <source>
        <dbReference type="PROSITE" id="PS51898"/>
    </source>
</evidence>
<dbReference type="Pfam" id="PF13356">
    <property type="entry name" value="Arm-DNA-bind_3"/>
    <property type="match status" value="1"/>
</dbReference>
<keyword evidence="3" id="KW-0238">DNA-binding</keyword>
<evidence type="ECO:0000256" key="2">
    <source>
        <dbReference type="ARBA" id="ARBA00022908"/>
    </source>
</evidence>
<evidence type="ECO:0000256" key="4">
    <source>
        <dbReference type="ARBA" id="ARBA00023172"/>
    </source>
</evidence>
<evidence type="ECO:0000313" key="7">
    <source>
        <dbReference type="EMBL" id="API57914.1"/>
    </source>
</evidence>
<dbReference type="InterPro" id="IPR002104">
    <property type="entry name" value="Integrase_catalytic"/>
</dbReference>
<dbReference type="EMBL" id="CP018221">
    <property type="protein sequence ID" value="API57914.1"/>
    <property type="molecule type" value="Genomic_DNA"/>
</dbReference>
<dbReference type="OrthoDB" id="7388552at2"/>